<proteinExistence type="predicted"/>
<dbReference type="Gene3D" id="3.40.50.10320">
    <property type="entry name" value="LmbE-like"/>
    <property type="match status" value="1"/>
</dbReference>
<gene>
    <name evidence="1" type="ORF">A3B36_02795</name>
</gene>
<reference evidence="1 2" key="1">
    <citation type="journal article" date="2016" name="Nat. Commun.">
        <title>Thousands of microbial genomes shed light on interconnected biogeochemical processes in an aquifer system.</title>
        <authorList>
            <person name="Anantharaman K."/>
            <person name="Brown C.T."/>
            <person name="Hug L.A."/>
            <person name="Sharon I."/>
            <person name="Castelle C.J."/>
            <person name="Probst A.J."/>
            <person name="Thomas B.C."/>
            <person name="Singh A."/>
            <person name="Wilkins M.J."/>
            <person name="Karaoz U."/>
            <person name="Brodie E.L."/>
            <person name="Williams K.H."/>
            <person name="Hubbard S.S."/>
            <person name="Banfield J.F."/>
        </authorList>
    </citation>
    <scope>NUCLEOTIDE SEQUENCE [LARGE SCALE GENOMIC DNA]</scope>
</reference>
<evidence type="ECO:0008006" key="3">
    <source>
        <dbReference type="Google" id="ProtNLM"/>
    </source>
</evidence>
<dbReference type="SUPFAM" id="SSF102588">
    <property type="entry name" value="LmbE-like"/>
    <property type="match status" value="1"/>
</dbReference>
<dbReference type="Proteomes" id="UP000177704">
    <property type="component" value="Unassembled WGS sequence"/>
</dbReference>
<dbReference type="Pfam" id="PF02585">
    <property type="entry name" value="PIG-L"/>
    <property type="match status" value="1"/>
</dbReference>
<evidence type="ECO:0000313" key="2">
    <source>
        <dbReference type="Proteomes" id="UP000177704"/>
    </source>
</evidence>
<sequence>MTPSCRLMDLKDSNILCIFAHPDDESYIVGGTIARAVAEGAEVTVISVTKGDKGFQHIKGSSEKERLTHIREEELKNAAQILGVKKILLWDYPDGGLDNLGIREKELGDRLVEVIKKIEPDLILTFGPDGVSGHRDHIAIGALAQKAAHAYADSRGKNTRTHAEIVVYGVTIPREFAADIEAVLATRKKTTAHYHHRMCDDAPALAQVERVDIANFVEKKFAAMRAHSSQNPEGLIAAGTSHPKEFWTYEYFLPLL</sequence>
<dbReference type="EMBL" id="MGEM01000006">
    <property type="protein sequence ID" value="OGL85612.1"/>
    <property type="molecule type" value="Genomic_DNA"/>
</dbReference>
<comment type="caution">
    <text evidence="1">The sequence shown here is derived from an EMBL/GenBank/DDBJ whole genome shotgun (WGS) entry which is preliminary data.</text>
</comment>
<protein>
    <recommendedName>
        <fullName evidence="3">GlcNAc-PI de-N-acetylase</fullName>
    </recommendedName>
</protein>
<dbReference type="InterPro" id="IPR024078">
    <property type="entry name" value="LmbE-like_dom_sf"/>
</dbReference>
<dbReference type="GO" id="GO:0016811">
    <property type="term" value="F:hydrolase activity, acting on carbon-nitrogen (but not peptide) bonds, in linear amides"/>
    <property type="evidence" value="ECO:0007669"/>
    <property type="project" value="TreeGrafter"/>
</dbReference>
<dbReference type="InterPro" id="IPR003737">
    <property type="entry name" value="GlcNAc_PI_deacetylase-related"/>
</dbReference>
<dbReference type="PANTHER" id="PTHR12993:SF11">
    <property type="entry name" value="N-ACETYLGLUCOSAMINYL-PHOSPHATIDYLINOSITOL DE-N-ACETYLASE"/>
    <property type="match status" value="1"/>
</dbReference>
<dbReference type="AlphaFoldDB" id="A0A1F7V520"/>
<name>A0A1F7V520_9BACT</name>
<evidence type="ECO:0000313" key="1">
    <source>
        <dbReference type="EMBL" id="OGL85612.1"/>
    </source>
</evidence>
<organism evidence="1 2">
    <name type="scientific">Candidatus Uhrbacteria bacterium RIFCSPLOWO2_01_FULL_55_36</name>
    <dbReference type="NCBI Taxonomy" id="1802404"/>
    <lineage>
        <taxon>Bacteria</taxon>
        <taxon>Candidatus Uhriibacteriota</taxon>
    </lineage>
</organism>
<accession>A0A1F7V520</accession>
<dbReference type="PANTHER" id="PTHR12993">
    <property type="entry name" value="N-ACETYLGLUCOSAMINYL-PHOSPHATIDYLINOSITOL DE-N-ACETYLASE-RELATED"/>
    <property type="match status" value="1"/>
</dbReference>